<evidence type="ECO:0000313" key="6">
    <source>
        <dbReference type="EMBL" id="MBR0662987.1"/>
    </source>
</evidence>
<feature type="domain" description="Solute-binding protein family 5" evidence="5">
    <location>
        <begin position="76"/>
        <end position="437"/>
    </location>
</feature>
<gene>
    <name evidence="6" type="ORF">GXW71_01340</name>
</gene>
<protein>
    <submittedName>
        <fullName evidence="6">ABC transporter substrate-binding protein</fullName>
    </submittedName>
</protein>
<comment type="caution">
    <text evidence="6">The sequence shown here is derived from an EMBL/GenBank/DDBJ whole genome shotgun (WGS) entry which is preliminary data.</text>
</comment>
<dbReference type="PANTHER" id="PTHR30290">
    <property type="entry name" value="PERIPLASMIC BINDING COMPONENT OF ABC TRANSPORTER"/>
    <property type="match status" value="1"/>
</dbReference>
<name>A0ABS5ERQ7_9PROT</name>
<keyword evidence="3 4" id="KW-0732">Signal</keyword>
<dbReference type="EMBL" id="JAAGBB010000001">
    <property type="protein sequence ID" value="MBR0662987.1"/>
    <property type="molecule type" value="Genomic_DNA"/>
</dbReference>
<feature type="signal peptide" evidence="4">
    <location>
        <begin position="1"/>
        <end position="19"/>
    </location>
</feature>
<comment type="similarity">
    <text evidence="2">Belongs to the bacterial solute-binding protein 5 family.</text>
</comment>
<dbReference type="Gene3D" id="3.10.105.10">
    <property type="entry name" value="Dipeptide-binding Protein, Domain 3"/>
    <property type="match status" value="1"/>
</dbReference>
<proteinExistence type="inferred from homology"/>
<evidence type="ECO:0000256" key="2">
    <source>
        <dbReference type="ARBA" id="ARBA00005695"/>
    </source>
</evidence>
<dbReference type="RefSeq" id="WP_211850576.1">
    <property type="nucleotide sequence ID" value="NZ_JAAGBB010000001.1"/>
</dbReference>
<dbReference type="Gene3D" id="3.40.190.10">
    <property type="entry name" value="Periplasmic binding protein-like II"/>
    <property type="match status" value="1"/>
</dbReference>
<evidence type="ECO:0000259" key="5">
    <source>
        <dbReference type="Pfam" id="PF00496"/>
    </source>
</evidence>
<organism evidence="6 7">
    <name type="scientific">Plastoroseomonas hellenica</name>
    <dbReference type="NCBI Taxonomy" id="2687306"/>
    <lineage>
        <taxon>Bacteria</taxon>
        <taxon>Pseudomonadati</taxon>
        <taxon>Pseudomonadota</taxon>
        <taxon>Alphaproteobacteria</taxon>
        <taxon>Acetobacterales</taxon>
        <taxon>Acetobacteraceae</taxon>
        <taxon>Plastoroseomonas</taxon>
    </lineage>
</organism>
<comment type="subcellular location">
    <subcellularLocation>
        <location evidence="1">Periplasm</location>
    </subcellularLocation>
</comment>
<accession>A0ABS5ERQ7</accession>
<dbReference type="PANTHER" id="PTHR30290:SF38">
    <property type="entry name" value="D,D-DIPEPTIDE-BINDING PERIPLASMIC PROTEIN DDPA-RELATED"/>
    <property type="match status" value="1"/>
</dbReference>
<dbReference type="InterPro" id="IPR030678">
    <property type="entry name" value="Peptide/Ni-bd"/>
</dbReference>
<feature type="chain" id="PRO_5045717840" evidence="4">
    <location>
        <begin position="20"/>
        <end position="531"/>
    </location>
</feature>
<sequence length="531" mass="58219">MAIQLTRRAAALGTVAALAAPGLSKAQRGADPRVLRFVPQAALSNLDPIASLASVAVNHGYYVFDTLYGIDAQMRPQPQMAEGHSVSEDGLAWTIRLREGLLFHDGEPVRSRDCAASLRRWGSRDTFGRTVAAAVREYETPDDRTLVIRLSRPFPLMLDAIAKAGTSPAFIMPERLAETDPVRPVAEMIGSGPYRFLANEYVSGSRAAYARFDRYRPRQEAPEWTAGGKVAHFERVEWHMMPDAATASAALQAGEVDWWEQVAADLIPMLRRSRDITIANGDPGGYLGVLRLNHLHPPFDKPAVRRAVLAAVNQADFMAAVTNNDPTAFNICHSFFPCTTPYGRAPSPDPMAAPSLERAQTLLRESGYAGERVVMLNPADFSSIAPLGLIGQDLLTRIGFNVEFVTTDWGTVLGRMLNRNPPAQGGWNVFPVWWTGMGIVTPTQNALIRGQGTAGWSGWYESAEMEALNAEWLSVPDDAARLAIGARMQDLAFRDVASVPLGQFFIRTAYRRSLTGLLEGPRPVPWNLRRA</sequence>
<dbReference type="Proteomes" id="UP001196870">
    <property type="component" value="Unassembled WGS sequence"/>
</dbReference>
<dbReference type="PIRSF" id="PIRSF002741">
    <property type="entry name" value="MppA"/>
    <property type="match status" value="1"/>
</dbReference>
<evidence type="ECO:0000256" key="4">
    <source>
        <dbReference type="SAM" id="SignalP"/>
    </source>
</evidence>
<reference evidence="7" key="1">
    <citation type="journal article" date="2021" name="Syst. Appl. Microbiol.">
        <title>Roseomonas hellenica sp. nov., isolated from roots of wild-growing Alkanna tinctoria.</title>
        <authorList>
            <person name="Rat A."/>
            <person name="Naranjo H.D."/>
            <person name="Lebbe L."/>
            <person name="Cnockaert M."/>
            <person name="Krigas N."/>
            <person name="Grigoriadou K."/>
            <person name="Maloupa E."/>
            <person name="Willems A."/>
        </authorList>
    </citation>
    <scope>NUCLEOTIDE SEQUENCE [LARGE SCALE GENOMIC DNA]</scope>
    <source>
        <strain evidence="7">LMG 31523</strain>
    </source>
</reference>
<dbReference type="InterPro" id="IPR039424">
    <property type="entry name" value="SBP_5"/>
</dbReference>
<keyword evidence="7" id="KW-1185">Reference proteome</keyword>
<evidence type="ECO:0000256" key="3">
    <source>
        <dbReference type="ARBA" id="ARBA00022729"/>
    </source>
</evidence>
<dbReference type="InterPro" id="IPR000914">
    <property type="entry name" value="SBP_5_dom"/>
</dbReference>
<evidence type="ECO:0000313" key="7">
    <source>
        <dbReference type="Proteomes" id="UP001196870"/>
    </source>
</evidence>
<dbReference type="Pfam" id="PF00496">
    <property type="entry name" value="SBP_bac_5"/>
    <property type="match status" value="1"/>
</dbReference>
<evidence type="ECO:0000256" key="1">
    <source>
        <dbReference type="ARBA" id="ARBA00004418"/>
    </source>
</evidence>
<dbReference type="CDD" id="cd08502">
    <property type="entry name" value="PBP2_NikA_DppA_OppA_like_16"/>
    <property type="match status" value="1"/>
</dbReference>
<dbReference type="SUPFAM" id="SSF53850">
    <property type="entry name" value="Periplasmic binding protein-like II"/>
    <property type="match status" value="1"/>
</dbReference>